<dbReference type="OrthoDB" id="509138at2759"/>
<dbReference type="EMBL" id="JAPFRF010000011">
    <property type="protein sequence ID" value="KAJ7317655.1"/>
    <property type="molecule type" value="Genomic_DNA"/>
</dbReference>
<proteinExistence type="inferred from homology"/>
<evidence type="ECO:0000256" key="8">
    <source>
        <dbReference type="SAM" id="Phobius"/>
    </source>
</evidence>
<evidence type="ECO:0000256" key="9">
    <source>
        <dbReference type="SAM" id="SignalP"/>
    </source>
</evidence>
<evidence type="ECO:0000256" key="3">
    <source>
        <dbReference type="ARBA" id="ARBA00022692"/>
    </source>
</evidence>
<organism evidence="10 11">
    <name type="scientific">Phrynocephalus forsythii</name>
    <dbReference type="NCBI Taxonomy" id="171643"/>
    <lineage>
        <taxon>Eukaryota</taxon>
        <taxon>Metazoa</taxon>
        <taxon>Chordata</taxon>
        <taxon>Craniata</taxon>
        <taxon>Vertebrata</taxon>
        <taxon>Euteleostomi</taxon>
        <taxon>Lepidosauria</taxon>
        <taxon>Squamata</taxon>
        <taxon>Bifurcata</taxon>
        <taxon>Unidentata</taxon>
        <taxon>Episquamata</taxon>
        <taxon>Toxicofera</taxon>
        <taxon>Iguania</taxon>
        <taxon>Acrodonta</taxon>
        <taxon>Agamidae</taxon>
        <taxon>Agaminae</taxon>
        <taxon>Phrynocephalus</taxon>
    </lineage>
</organism>
<sequence>MAGGTKTASGRCPPCHLFMGPARLFLLLLFLLLPALGGSDGAVVPLKDNVLYTRNYSEQFCYTNKIVPKWYDIWTRIQIRVNSTKMVRIIQVENEEKLKELEGFNIWSYLGSFFKEKLNDTYITVGIHSNKTCLKVDPLESGSSYAVIVLRTFDPKLFAVTFLGLLLFFCSDLMSRSQAFFYSAGVSIGVLSSLLVVIYVMSRMVPKKSPIYLMLVGGWSFSVYLMQLVFRNLQEICRLYWEYLLGYLVIVGCISFAVCYKYGPLENERSINLVTWGLQILGLLLLYIGIQIRQIAFALIVIAICTKNLEYPVVWAYAIYRKVFTATAKPSPPRLLTEEEYRIQGEMETRRALAELREYCRSPDFSAWRAVSRIQSPKRFADFVEGASHVNPNEVSVHEQEYGLGGSFLEDQLFEEDVEEMGEERGYSFEEQDCMVISRPQNHLSFQD</sequence>
<evidence type="ECO:0000313" key="10">
    <source>
        <dbReference type="EMBL" id="KAJ7317655.1"/>
    </source>
</evidence>
<protein>
    <recommendedName>
        <fullName evidence="12">Nuclear envelope integral membrane protein 1</fullName>
    </recommendedName>
</protein>
<keyword evidence="11" id="KW-1185">Reference proteome</keyword>
<keyword evidence="6 8" id="KW-0472">Membrane</keyword>
<evidence type="ECO:0000313" key="11">
    <source>
        <dbReference type="Proteomes" id="UP001142489"/>
    </source>
</evidence>
<keyword evidence="3 8" id="KW-0812">Transmembrane</keyword>
<comment type="similarity">
    <text evidence="2">Belongs to the NEMP family.</text>
</comment>
<evidence type="ECO:0000256" key="6">
    <source>
        <dbReference type="ARBA" id="ARBA00023136"/>
    </source>
</evidence>
<dbReference type="Pfam" id="PF10225">
    <property type="entry name" value="NEMP"/>
    <property type="match status" value="1"/>
</dbReference>
<comment type="subcellular location">
    <subcellularLocation>
        <location evidence="1">Nucleus inner membrane</location>
        <topology evidence="1">Multi-pass membrane protein</topology>
        <orientation evidence="1">Nucleoplasmic side</orientation>
    </subcellularLocation>
</comment>
<feature type="chain" id="PRO_5040296331" description="Nuclear envelope integral membrane protein 1" evidence="9">
    <location>
        <begin position="42"/>
        <end position="448"/>
    </location>
</feature>
<feature type="transmembrane region" description="Helical" evidence="8">
    <location>
        <begin position="295"/>
        <end position="320"/>
    </location>
</feature>
<dbReference type="PANTHER" id="PTHR13598">
    <property type="entry name" value="AT07567P-RELATED"/>
    <property type="match status" value="1"/>
</dbReference>
<evidence type="ECO:0000256" key="2">
    <source>
        <dbReference type="ARBA" id="ARBA00005748"/>
    </source>
</evidence>
<evidence type="ECO:0000256" key="5">
    <source>
        <dbReference type="ARBA" id="ARBA00022989"/>
    </source>
</evidence>
<keyword evidence="7" id="KW-0539">Nucleus</keyword>
<feature type="transmembrane region" description="Helical" evidence="8">
    <location>
        <begin position="269"/>
        <end position="288"/>
    </location>
</feature>
<keyword evidence="5 8" id="KW-1133">Transmembrane helix</keyword>
<dbReference type="PANTHER" id="PTHR13598:SF2">
    <property type="entry name" value="NUCLEAR ENVELOPE INTEGRAL MEMBRANE PROTEIN 1"/>
    <property type="match status" value="1"/>
</dbReference>
<dbReference type="Proteomes" id="UP001142489">
    <property type="component" value="Unassembled WGS sequence"/>
</dbReference>
<evidence type="ECO:0008006" key="12">
    <source>
        <dbReference type="Google" id="ProtNLM"/>
    </source>
</evidence>
<evidence type="ECO:0000256" key="1">
    <source>
        <dbReference type="ARBA" id="ARBA00004575"/>
    </source>
</evidence>
<dbReference type="GO" id="GO:0005637">
    <property type="term" value="C:nuclear inner membrane"/>
    <property type="evidence" value="ECO:0007669"/>
    <property type="project" value="UniProtKB-SubCell"/>
</dbReference>
<feature type="signal peptide" evidence="9">
    <location>
        <begin position="1"/>
        <end position="41"/>
    </location>
</feature>
<name>A0A9Q1AXT6_9SAUR</name>
<feature type="transmembrane region" description="Helical" evidence="8">
    <location>
        <begin position="179"/>
        <end position="199"/>
    </location>
</feature>
<keyword evidence="4 9" id="KW-0732">Signal</keyword>
<comment type="caution">
    <text evidence="10">The sequence shown here is derived from an EMBL/GenBank/DDBJ whole genome shotgun (WGS) entry which is preliminary data.</text>
</comment>
<reference evidence="10" key="1">
    <citation type="journal article" date="2023" name="DNA Res.">
        <title>Chromosome-level genome assembly of Phrynocephalus forsythii using third-generation DNA sequencing and Hi-C analysis.</title>
        <authorList>
            <person name="Qi Y."/>
            <person name="Zhao W."/>
            <person name="Zhao Y."/>
            <person name="Niu C."/>
            <person name="Cao S."/>
            <person name="Zhang Y."/>
        </authorList>
    </citation>
    <scope>NUCLEOTIDE SEQUENCE</scope>
    <source>
        <tissue evidence="10">Muscle</tissue>
    </source>
</reference>
<dbReference type="AlphaFoldDB" id="A0A9Q1AXT6"/>
<evidence type="ECO:0000256" key="4">
    <source>
        <dbReference type="ARBA" id="ARBA00022729"/>
    </source>
</evidence>
<evidence type="ECO:0000256" key="7">
    <source>
        <dbReference type="ARBA" id="ARBA00023242"/>
    </source>
</evidence>
<dbReference type="InterPro" id="IPR019358">
    <property type="entry name" value="NEMP_fam"/>
</dbReference>
<accession>A0A9Q1AXT6</accession>
<gene>
    <name evidence="10" type="ORF">JRQ81_003817</name>
</gene>
<feature type="transmembrane region" description="Helical" evidence="8">
    <location>
        <begin position="242"/>
        <end position="263"/>
    </location>
</feature>
<feature type="transmembrane region" description="Helical" evidence="8">
    <location>
        <begin position="211"/>
        <end position="230"/>
    </location>
</feature>